<dbReference type="Proteomes" id="UP000050741">
    <property type="component" value="Unassembled WGS sequence"/>
</dbReference>
<dbReference type="InterPro" id="IPR023796">
    <property type="entry name" value="Serpin_dom"/>
</dbReference>
<dbReference type="PANTHER" id="PTHR11461:SF211">
    <property type="entry name" value="GH10112P-RELATED"/>
    <property type="match status" value="1"/>
</dbReference>
<dbReference type="PANTHER" id="PTHR11461">
    <property type="entry name" value="SERINE PROTEASE INHIBITOR, SERPIN"/>
    <property type="match status" value="1"/>
</dbReference>
<keyword evidence="5" id="KW-1185">Reference proteome</keyword>
<dbReference type="AlphaFoldDB" id="A0A183C822"/>
<dbReference type="WBParaSite" id="GPLIN_000901800">
    <property type="protein sequence ID" value="GPLIN_000901800"/>
    <property type="gene ID" value="GPLIN_000901800"/>
</dbReference>
<dbReference type="GO" id="GO:0004867">
    <property type="term" value="F:serine-type endopeptidase inhibitor activity"/>
    <property type="evidence" value="ECO:0007669"/>
    <property type="project" value="InterPro"/>
</dbReference>
<feature type="domain" description="Serpin" evidence="4">
    <location>
        <begin position="19"/>
        <end position="341"/>
    </location>
</feature>
<comment type="similarity">
    <text evidence="1 2">Belongs to the serpin family.</text>
</comment>
<evidence type="ECO:0000256" key="3">
    <source>
        <dbReference type="SAM" id="MobiDB-lite"/>
    </source>
</evidence>
<dbReference type="InterPro" id="IPR042178">
    <property type="entry name" value="Serpin_sf_1"/>
</dbReference>
<evidence type="ECO:0000313" key="5">
    <source>
        <dbReference type="Proteomes" id="UP000050741"/>
    </source>
</evidence>
<dbReference type="SUPFAM" id="SSF56574">
    <property type="entry name" value="Serpins"/>
    <property type="match status" value="1"/>
</dbReference>
<dbReference type="Gene3D" id="3.30.497.10">
    <property type="entry name" value="Antithrombin, subunit I, domain 2"/>
    <property type="match status" value="1"/>
</dbReference>
<dbReference type="Gene3D" id="2.30.39.10">
    <property type="entry name" value="Alpha-1-antitrypsin, domain 1"/>
    <property type="match status" value="1"/>
</dbReference>
<dbReference type="InterPro" id="IPR000215">
    <property type="entry name" value="Serpin_fam"/>
</dbReference>
<dbReference type="InterPro" id="IPR042185">
    <property type="entry name" value="Serpin_sf_2"/>
</dbReference>
<name>A0A183C822_GLOPA</name>
<reference evidence="6" key="2">
    <citation type="submission" date="2016-06" db="UniProtKB">
        <authorList>
            <consortium name="WormBaseParasite"/>
        </authorList>
    </citation>
    <scope>IDENTIFICATION</scope>
</reference>
<organism evidence="5 6">
    <name type="scientific">Globodera pallida</name>
    <name type="common">Potato cyst nematode worm</name>
    <name type="synonym">Heterodera pallida</name>
    <dbReference type="NCBI Taxonomy" id="36090"/>
    <lineage>
        <taxon>Eukaryota</taxon>
        <taxon>Metazoa</taxon>
        <taxon>Ecdysozoa</taxon>
        <taxon>Nematoda</taxon>
        <taxon>Chromadorea</taxon>
        <taxon>Rhabditida</taxon>
        <taxon>Tylenchina</taxon>
        <taxon>Tylenchomorpha</taxon>
        <taxon>Tylenchoidea</taxon>
        <taxon>Heteroderidae</taxon>
        <taxon>Heteroderinae</taxon>
        <taxon>Globodera</taxon>
    </lineage>
</organism>
<reference evidence="5" key="1">
    <citation type="submission" date="2014-05" db="EMBL/GenBank/DDBJ databases">
        <title>The genome and life-stage specific transcriptomes of Globodera pallida elucidate key aspects of plant parasitism by a cyst nematode.</title>
        <authorList>
            <person name="Cotton J.A."/>
            <person name="Lilley C.J."/>
            <person name="Jones L.M."/>
            <person name="Kikuchi T."/>
            <person name="Reid A.J."/>
            <person name="Thorpe P."/>
            <person name="Tsai I.J."/>
            <person name="Beasley H."/>
            <person name="Blok V."/>
            <person name="Cock P.J.A."/>
            <person name="Van den Akker S.E."/>
            <person name="Holroyd N."/>
            <person name="Hunt M."/>
            <person name="Mantelin S."/>
            <person name="Naghra H."/>
            <person name="Pain A."/>
            <person name="Palomares-Rius J.E."/>
            <person name="Zarowiecki M."/>
            <person name="Berriman M."/>
            <person name="Jones J.T."/>
            <person name="Urwin P.E."/>
        </authorList>
    </citation>
    <scope>NUCLEOTIDE SEQUENCE [LARGE SCALE GENOMIC DNA]</scope>
    <source>
        <strain evidence="5">Lindley</strain>
    </source>
</reference>
<dbReference type="SMART" id="SM00093">
    <property type="entry name" value="SERPIN"/>
    <property type="match status" value="1"/>
</dbReference>
<evidence type="ECO:0000259" key="4">
    <source>
        <dbReference type="SMART" id="SM00093"/>
    </source>
</evidence>
<evidence type="ECO:0000313" key="6">
    <source>
        <dbReference type="WBParaSite" id="GPLIN_000901800"/>
    </source>
</evidence>
<dbReference type="InterPro" id="IPR036186">
    <property type="entry name" value="Serpin_sf"/>
</dbReference>
<sequence length="344" mass="37851">MPPTDLNASIAKVQNEFALKLLREFATTNNFSACISPPAVAVTLALALSGAKDKTSEQLSQLLAKGTPKYRILPHFGALLNLLHGGGKKFAKFNVESSDIGVLDAFKASVDKYFGAHLELVDFGENMKQVLATTAQVNKIVQDASHGTIQEVLKPELFNDQTHLLLLSAFYFKGKWAEKFDPDLTQKKAFFVEPTGTQKEVYMMQKTHLFDCYDDNIVQVLALPCDEVSLYVTLPKERFGLSHFLANLTVDSLFEMAQKCQKVKLNVALPKIKLDQTVELSEPLKNLGLKNVFENANFQGIAPHASLAISKVLQKSVLEIDEQGGHDDAKSEAGLISPTSPPMK</sequence>
<evidence type="ECO:0000256" key="1">
    <source>
        <dbReference type="ARBA" id="ARBA00009500"/>
    </source>
</evidence>
<dbReference type="GO" id="GO:0005615">
    <property type="term" value="C:extracellular space"/>
    <property type="evidence" value="ECO:0007669"/>
    <property type="project" value="InterPro"/>
</dbReference>
<protein>
    <submittedName>
        <fullName evidence="6">SERPIN domain-containing protein</fullName>
    </submittedName>
</protein>
<evidence type="ECO:0000256" key="2">
    <source>
        <dbReference type="RuleBase" id="RU000411"/>
    </source>
</evidence>
<accession>A0A183C822</accession>
<dbReference type="Pfam" id="PF00079">
    <property type="entry name" value="Serpin"/>
    <property type="match status" value="1"/>
</dbReference>
<feature type="region of interest" description="Disordered" evidence="3">
    <location>
        <begin position="323"/>
        <end position="344"/>
    </location>
</feature>
<dbReference type="CDD" id="cd00172">
    <property type="entry name" value="serpin"/>
    <property type="match status" value="1"/>
</dbReference>
<proteinExistence type="inferred from homology"/>